<evidence type="ECO:0000313" key="3">
    <source>
        <dbReference type="Proteomes" id="UP001500908"/>
    </source>
</evidence>
<dbReference type="RefSeq" id="WP_344975664.1">
    <property type="nucleotide sequence ID" value="NZ_BAABDD010000032.1"/>
</dbReference>
<evidence type="ECO:0000259" key="1">
    <source>
        <dbReference type="Pfam" id="PF03551"/>
    </source>
</evidence>
<dbReference type="PANTHER" id="PTHR33169:SF27">
    <property type="entry name" value="TRANSCRIPTIONAL REGULATOR PADR FAMILY PROTEIN"/>
    <property type="match status" value="1"/>
</dbReference>
<dbReference type="Gene3D" id="1.10.10.10">
    <property type="entry name" value="Winged helix-like DNA-binding domain superfamily/Winged helix DNA-binding domain"/>
    <property type="match status" value="1"/>
</dbReference>
<dbReference type="EMBL" id="BAABDD010000032">
    <property type="protein sequence ID" value="GAA3760977.1"/>
    <property type="molecule type" value="Genomic_DNA"/>
</dbReference>
<reference evidence="3" key="1">
    <citation type="journal article" date="2019" name="Int. J. Syst. Evol. Microbiol.">
        <title>The Global Catalogue of Microorganisms (GCM) 10K type strain sequencing project: providing services to taxonomists for standard genome sequencing and annotation.</title>
        <authorList>
            <consortium name="The Broad Institute Genomics Platform"/>
            <consortium name="The Broad Institute Genome Sequencing Center for Infectious Disease"/>
            <person name="Wu L."/>
            <person name="Ma J."/>
        </authorList>
    </citation>
    <scope>NUCLEOTIDE SEQUENCE [LARGE SCALE GENOMIC DNA]</scope>
    <source>
        <strain evidence="3">JCM 17137</strain>
    </source>
</reference>
<feature type="domain" description="Transcription regulator PadR N-terminal" evidence="1">
    <location>
        <begin position="15"/>
        <end position="91"/>
    </location>
</feature>
<dbReference type="InterPro" id="IPR052509">
    <property type="entry name" value="Metal_resp_DNA-bind_regulator"/>
</dbReference>
<accession>A0ABP7GBV9</accession>
<keyword evidence="3" id="KW-1185">Reference proteome</keyword>
<protein>
    <recommendedName>
        <fullName evidence="1">Transcription regulator PadR N-terminal domain-containing protein</fullName>
    </recommendedName>
</protein>
<proteinExistence type="predicted"/>
<dbReference type="InterPro" id="IPR036390">
    <property type="entry name" value="WH_DNA-bd_sf"/>
</dbReference>
<dbReference type="Pfam" id="PF03551">
    <property type="entry name" value="PadR"/>
    <property type="match status" value="1"/>
</dbReference>
<dbReference type="InterPro" id="IPR005149">
    <property type="entry name" value="Tscrpt_reg_PadR_N"/>
</dbReference>
<name>A0ABP7GBV9_9ACTN</name>
<dbReference type="PANTHER" id="PTHR33169">
    <property type="entry name" value="PADR-FAMILY TRANSCRIPTIONAL REGULATOR"/>
    <property type="match status" value="1"/>
</dbReference>
<gene>
    <name evidence="2" type="ORF">GCM10022402_43490</name>
</gene>
<dbReference type="InterPro" id="IPR036388">
    <property type="entry name" value="WH-like_DNA-bd_sf"/>
</dbReference>
<evidence type="ECO:0000313" key="2">
    <source>
        <dbReference type="EMBL" id="GAA3760977.1"/>
    </source>
</evidence>
<dbReference type="SUPFAM" id="SSF46785">
    <property type="entry name" value="Winged helix' DNA-binding domain"/>
    <property type="match status" value="1"/>
</dbReference>
<dbReference type="Proteomes" id="UP001500908">
    <property type="component" value="Unassembled WGS sequence"/>
</dbReference>
<comment type="caution">
    <text evidence="2">The sequence shown here is derived from an EMBL/GenBank/DDBJ whole genome shotgun (WGS) entry which is preliminary data.</text>
</comment>
<organism evidence="2 3">
    <name type="scientific">Salinactinospora qingdaonensis</name>
    <dbReference type="NCBI Taxonomy" id="702744"/>
    <lineage>
        <taxon>Bacteria</taxon>
        <taxon>Bacillati</taxon>
        <taxon>Actinomycetota</taxon>
        <taxon>Actinomycetes</taxon>
        <taxon>Streptosporangiales</taxon>
        <taxon>Nocardiopsidaceae</taxon>
        <taxon>Salinactinospora</taxon>
    </lineage>
</organism>
<sequence length="179" mass="19802">MTKDPKGPTTAQFAVLGLVAERPRHGFAIAKLLGPRGEIGRVWSLPPTVIYRALATTTARGLTDVAGFEDSEFGPQRTIYTITAAGNHLLREWLYRPVDHVRDVRVELLLKLALLDRSGEDPVPLLQAQREHLVPVVAGLRQQSAAERSGFDRTLAIWRAESAEAAMRFINRALSEHSC</sequence>